<dbReference type="EMBL" id="JARAOX010000236">
    <property type="protein sequence ID" value="MDD9786612.1"/>
    <property type="molecule type" value="Genomic_DNA"/>
</dbReference>
<protein>
    <submittedName>
        <fullName evidence="1">Uncharacterized protein</fullName>
    </submittedName>
</protein>
<organism evidence="1 2">
    <name type="scientific">Priestia megaterium</name>
    <name type="common">Bacillus megaterium</name>
    <dbReference type="NCBI Taxonomy" id="1404"/>
    <lineage>
        <taxon>Bacteria</taxon>
        <taxon>Bacillati</taxon>
        <taxon>Bacillota</taxon>
        <taxon>Bacilli</taxon>
        <taxon>Bacillales</taxon>
        <taxon>Bacillaceae</taxon>
        <taxon>Priestia</taxon>
    </lineage>
</organism>
<name>A0ABD4X2B8_PRIMG</name>
<evidence type="ECO:0000313" key="2">
    <source>
        <dbReference type="Proteomes" id="UP001213771"/>
    </source>
</evidence>
<reference evidence="1 2" key="1">
    <citation type="submission" date="2023-02" db="EMBL/GenBank/DDBJ databases">
        <authorList>
            <person name="Olszewska D."/>
        </authorList>
    </citation>
    <scope>NUCLEOTIDE SEQUENCE [LARGE SCALE GENOMIC DNA]</scope>
    <source>
        <strain evidence="1 2">FDU301</strain>
    </source>
</reference>
<accession>A0ABD4X2B8</accession>
<proteinExistence type="predicted"/>
<dbReference type="AlphaFoldDB" id="A0ABD4X2B8"/>
<gene>
    <name evidence="1" type="ORF">PVE99_30085</name>
</gene>
<comment type="caution">
    <text evidence="1">The sequence shown here is derived from an EMBL/GenBank/DDBJ whole genome shotgun (WGS) entry which is preliminary data.</text>
</comment>
<sequence length="96" mass="10721">MEEIKECWINENGNFEMTPACFHFMLEELEKVKESLPNELFGATYCCAITTGDGTEKIDIELPKALAFGDCLRRALGGASVKFDHVEGGCRDDWPS</sequence>
<dbReference type="RefSeq" id="WP_057274232.1">
    <property type="nucleotide sequence ID" value="NZ_JARAOX010000236.1"/>
</dbReference>
<dbReference type="Proteomes" id="UP001213771">
    <property type="component" value="Unassembled WGS sequence"/>
</dbReference>
<evidence type="ECO:0000313" key="1">
    <source>
        <dbReference type="EMBL" id="MDD9786612.1"/>
    </source>
</evidence>